<reference evidence="1" key="1">
    <citation type="submission" date="2020-11" db="EMBL/GenBank/DDBJ databases">
        <title>Bacterial whole genome sequence for Caenimonas sp. DR4.4.</title>
        <authorList>
            <person name="Le V."/>
            <person name="Ko S.-R."/>
            <person name="Ahn C.-Y."/>
            <person name="Oh H.-M."/>
        </authorList>
    </citation>
    <scope>NUCLEOTIDE SEQUENCE</scope>
    <source>
        <strain evidence="1">DR4.4</strain>
    </source>
</reference>
<proteinExistence type="predicted"/>
<dbReference type="EMBL" id="JADWYS010000001">
    <property type="protein sequence ID" value="MBG9388254.1"/>
    <property type="molecule type" value="Genomic_DNA"/>
</dbReference>
<accession>A0A931H437</accession>
<comment type="caution">
    <text evidence="1">The sequence shown here is derived from an EMBL/GenBank/DDBJ whole genome shotgun (WGS) entry which is preliminary data.</text>
</comment>
<evidence type="ECO:0000313" key="1">
    <source>
        <dbReference type="EMBL" id="MBG9388254.1"/>
    </source>
</evidence>
<protein>
    <submittedName>
        <fullName evidence="1">Phosphoglycerate mutase</fullName>
    </submittedName>
</protein>
<name>A0A931H437_9BURK</name>
<dbReference type="AlphaFoldDB" id="A0A931H437"/>
<keyword evidence="2" id="KW-1185">Reference proteome</keyword>
<sequence length="317" mass="34279">MSDGAHLLIPFASCLAPGSGEALRSTPLPHLASLLTRLVPGEKPPGDEHSLSMPHERLLATLLGLPTVDGLIPWAAREASHERLGGADGAWAWITPCHWRVGTDHVAMDVVADLSVDEQQSRTCLEAMRPYFAEDGIDLHYVAPTRWLARGDLFRQLPAASLDRVEGRVIDPWMPRTAGAAPLRRLQQEMQMLLYTHPLNEDRIARGLLPITSFWASGTGALGTDSAASTAPPRIAEALRQPALHEDWAAWASAWREIDATECAALVQTLRTGAPVQLSLCGERSARTWTSEGAGGLMRRLGGMIAPVKPADVLEAL</sequence>
<gene>
    <name evidence="1" type="ORF">I5803_09495</name>
</gene>
<organism evidence="1 2">
    <name type="scientific">Caenimonas aquaedulcis</name>
    <dbReference type="NCBI Taxonomy" id="2793270"/>
    <lineage>
        <taxon>Bacteria</taxon>
        <taxon>Pseudomonadati</taxon>
        <taxon>Pseudomonadota</taxon>
        <taxon>Betaproteobacteria</taxon>
        <taxon>Burkholderiales</taxon>
        <taxon>Comamonadaceae</taxon>
        <taxon>Caenimonas</taxon>
    </lineage>
</organism>
<dbReference type="RefSeq" id="WP_196986126.1">
    <property type="nucleotide sequence ID" value="NZ_JADWYS010000001.1"/>
</dbReference>
<evidence type="ECO:0000313" key="2">
    <source>
        <dbReference type="Proteomes" id="UP000651050"/>
    </source>
</evidence>
<dbReference type="Proteomes" id="UP000651050">
    <property type="component" value="Unassembled WGS sequence"/>
</dbReference>